<dbReference type="FunFam" id="1.20.1250.20:FF:000055">
    <property type="entry name" value="Facilitated trehalose transporter Tret1-2 homolog"/>
    <property type="match status" value="1"/>
</dbReference>
<name>A0AAJ7IT23_9HYME</name>
<dbReference type="SUPFAM" id="SSF103473">
    <property type="entry name" value="MFS general substrate transporter"/>
    <property type="match status" value="1"/>
</dbReference>
<feature type="transmembrane region" description="Helical" evidence="10">
    <location>
        <begin position="237"/>
        <end position="257"/>
    </location>
</feature>
<keyword evidence="2" id="KW-1003">Cell membrane</keyword>
<feature type="transmembrane region" description="Helical" evidence="10">
    <location>
        <begin position="357"/>
        <end position="379"/>
    </location>
</feature>
<dbReference type="PRINTS" id="PR00171">
    <property type="entry name" value="SUGRTRNSPORT"/>
</dbReference>
<reference evidence="13" key="1">
    <citation type="submission" date="2025-08" db="UniProtKB">
        <authorList>
            <consortium name="RefSeq"/>
        </authorList>
    </citation>
    <scope>IDENTIFICATION</scope>
    <source>
        <tissue evidence="13">Whole body</tissue>
    </source>
</reference>
<dbReference type="InterPro" id="IPR036259">
    <property type="entry name" value="MFS_trans_sf"/>
</dbReference>
<dbReference type="Pfam" id="PF00083">
    <property type="entry name" value="Sugar_tr"/>
    <property type="match status" value="1"/>
</dbReference>
<feature type="transmembrane region" description="Helical" evidence="10">
    <location>
        <begin position="321"/>
        <end position="345"/>
    </location>
</feature>
<evidence type="ECO:0000313" key="13">
    <source>
        <dbReference type="RefSeq" id="XP_017875877.1"/>
    </source>
</evidence>
<accession>A0AAJ7IT23</accession>
<feature type="coiled-coil region" evidence="9">
    <location>
        <begin position="285"/>
        <end position="312"/>
    </location>
</feature>
<comment type="similarity">
    <text evidence="7">Belongs to the major facilitator superfamily. Sugar transporter (TC 2.A.1.1) family. Trehalose transporter subfamily.</text>
</comment>
<dbReference type="GeneID" id="108622481"/>
<feature type="transmembrane region" description="Helical" evidence="10">
    <location>
        <begin position="77"/>
        <end position="96"/>
    </location>
</feature>
<dbReference type="NCBIfam" id="TIGR00879">
    <property type="entry name" value="SP"/>
    <property type="match status" value="1"/>
</dbReference>
<feature type="domain" description="Major facilitator superfamily (MFS) profile" evidence="11">
    <location>
        <begin position="77"/>
        <end position="512"/>
    </location>
</feature>
<evidence type="ECO:0000313" key="12">
    <source>
        <dbReference type="Proteomes" id="UP000694925"/>
    </source>
</evidence>
<dbReference type="GO" id="GO:0051119">
    <property type="term" value="F:sugar transmembrane transporter activity"/>
    <property type="evidence" value="ECO:0007669"/>
    <property type="project" value="InterPro"/>
</dbReference>
<keyword evidence="8" id="KW-0813">Transport</keyword>
<keyword evidence="9" id="KW-0175">Coiled coil</keyword>
<feature type="transmembrane region" description="Helical" evidence="10">
    <location>
        <begin position="386"/>
        <end position="408"/>
    </location>
</feature>
<evidence type="ECO:0000256" key="8">
    <source>
        <dbReference type="RuleBase" id="RU003346"/>
    </source>
</evidence>
<evidence type="ECO:0000256" key="7">
    <source>
        <dbReference type="ARBA" id="ARBA00024348"/>
    </source>
</evidence>
<gene>
    <name evidence="13" type="primary">LOC108622481</name>
</gene>
<dbReference type="InterPro" id="IPR050549">
    <property type="entry name" value="MFS_Trehalose_Transporter"/>
</dbReference>
<dbReference type="RefSeq" id="XP_017875877.1">
    <property type="nucleotide sequence ID" value="XM_018020388.2"/>
</dbReference>
<dbReference type="GO" id="GO:0005886">
    <property type="term" value="C:plasma membrane"/>
    <property type="evidence" value="ECO:0007669"/>
    <property type="project" value="UniProtKB-SubCell"/>
</dbReference>
<keyword evidence="4 10" id="KW-1133">Transmembrane helix</keyword>
<dbReference type="KEGG" id="ccal:108622481"/>
<feature type="transmembrane region" description="Helical" evidence="10">
    <location>
        <begin position="126"/>
        <end position="146"/>
    </location>
</feature>
<evidence type="ECO:0000256" key="10">
    <source>
        <dbReference type="SAM" id="Phobius"/>
    </source>
</evidence>
<feature type="transmembrane region" description="Helical" evidence="10">
    <location>
        <begin position="212"/>
        <end position="231"/>
    </location>
</feature>
<dbReference type="InterPro" id="IPR020846">
    <property type="entry name" value="MFS_dom"/>
</dbReference>
<keyword evidence="3 10" id="KW-0812">Transmembrane</keyword>
<evidence type="ECO:0000256" key="2">
    <source>
        <dbReference type="ARBA" id="ARBA00022475"/>
    </source>
</evidence>
<dbReference type="InterPro" id="IPR003663">
    <property type="entry name" value="Sugar/inositol_transpt"/>
</dbReference>
<evidence type="ECO:0000256" key="9">
    <source>
        <dbReference type="SAM" id="Coils"/>
    </source>
</evidence>
<keyword evidence="5 10" id="KW-0472">Membrane</keyword>
<dbReference type="Proteomes" id="UP000694925">
    <property type="component" value="Unplaced"/>
</dbReference>
<keyword evidence="12" id="KW-1185">Reference proteome</keyword>
<evidence type="ECO:0000256" key="6">
    <source>
        <dbReference type="ARBA" id="ARBA00023180"/>
    </source>
</evidence>
<dbReference type="InterPro" id="IPR005828">
    <property type="entry name" value="MFS_sugar_transport-like"/>
</dbReference>
<protein>
    <submittedName>
        <fullName evidence="13">Facilitated trehalose transporter Tret1-2 homolog</fullName>
    </submittedName>
</protein>
<evidence type="ECO:0000256" key="4">
    <source>
        <dbReference type="ARBA" id="ARBA00022989"/>
    </source>
</evidence>
<evidence type="ECO:0000256" key="1">
    <source>
        <dbReference type="ARBA" id="ARBA00004651"/>
    </source>
</evidence>
<dbReference type="AlphaFoldDB" id="A0AAJ7IT23"/>
<organism evidence="12 13">
    <name type="scientific">Ceratina calcarata</name>
    <dbReference type="NCBI Taxonomy" id="156304"/>
    <lineage>
        <taxon>Eukaryota</taxon>
        <taxon>Metazoa</taxon>
        <taxon>Ecdysozoa</taxon>
        <taxon>Arthropoda</taxon>
        <taxon>Hexapoda</taxon>
        <taxon>Insecta</taxon>
        <taxon>Pterygota</taxon>
        <taxon>Neoptera</taxon>
        <taxon>Endopterygota</taxon>
        <taxon>Hymenoptera</taxon>
        <taxon>Apocrita</taxon>
        <taxon>Aculeata</taxon>
        <taxon>Apoidea</taxon>
        <taxon>Anthophila</taxon>
        <taxon>Apidae</taxon>
        <taxon>Ceratina</taxon>
        <taxon>Zadontomerus</taxon>
    </lineage>
</organism>
<dbReference type="InterPro" id="IPR005829">
    <property type="entry name" value="Sugar_transporter_CS"/>
</dbReference>
<dbReference type="PANTHER" id="PTHR48021">
    <property type="match status" value="1"/>
</dbReference>
<dbReference type="PROSITE" id="PS50850">
    <property type="entry name" value="MFS"/>
    <property type="match status" value="1"/>
</dbReference>
<feature type="transmembrane region" description="Helical" evidence="10">
    <location>
        <begin position="489"/>
        <end position="508"/>
    </location>
</feature>
<feature type="transmembrane region" description="Helical" evidence="10">
    <location>
        <begin position="458"/>
        <end position="477"/>
    </location>
</feature>
<dbReference type="PROSITE" id="PS00216">
    <property type="entry name" value="SUGAR_TRANSPORT_1"/>
    <property type="match status" value="1"/>
</dbReference>
<dbReference type="PANTHER" id="PTHR48021:SF47">
    <property type="entry name" value="GH17672P"/>
    <property type="match status" value="1"/>
</dbReference>
<proteinExistence type="inferred from homology"/>
<feature type="transmembrane region" description="Helical" evidence="10">
    <location>
        <begin position="420"/>
        <end position="446"/>
    </location>
</feature>
<dbReference type="InterPro" id="IPR044775">
    <property type="entry name" value="MFS_ERD6/Tret1-like"/>
</dbReference>
<evidence type="ECO:0000256" key="5">
    <source>
        <dbReference type="ARBA" id="ARBA00023136"/>
    </source>
</evidence>
<sequence length="540" mass="58078">MAPTHGYEEIEGRYKEYAYSPVSASSTSAVYHSTTLGTYPKENGAGTSNCRINVNNSVQKKRRVAEMAEKGSTLPQYIAAATANLCVVGTGAMLGWTSPIGTSLMSNGTDSGSPLSGPITVDENSWIGSLVAIGAMLGSFIAGDLAERFGRKITLLSSVVPFMIGWALIATAGHVEQLYAARFVLGIALAFTFTAVPMYCGEIAETSVRGALGSFLQLFISFGLLYSYSIGPYVSYTIFWILCAAVPIVFVVCFIFMPESPYYLMKVGKRDAAISALAKLRSKSTAGVEKEADEMEAAIQEAFKEEAKLSDLFTVKANFKALIFTCLMASFQQLSGINVVLFYMGTIFESAKSSLPSAVSTIIVGAVQLAASGVTPIVVDRLGRKMLLIFSGVGEIVSLTALGIYFYLQKYDAASVESISFLPVVSLIIFIATYCVGWGPLPWTVMGEMFSSTVKSKASGITVCVCWFLAFIMTKFASTLQNAFGAYTLYWLCAVFCLISVLFTIFILPETKGKSLQEIQDELNGFSSEVPEFNGSGSKK</sequence>
<feature type="transmembrane region" description="Helical" evidence="10">
    <location>
        <begin position="153"/>
        <end position="173"/>
    </location>
</feature>
<keyword evidence="6" id="KW-0325">Glycoprotein</keyword>
<comment type="subcellular location">
    <subcellularLocation>
        <location evidence="1">Cell membrane</location>
        <topology evidence="1">Multi-pass membrane protein</topology>
    </subcellularLocation>
</comment>
<evidence type="ECO:0000256" key="3">
    <source>
        <dbReference type="ARBA" id="ARBA00022692"/>
    </source>
</evidence>
<evidence type="ECO:0000259" key="11">
    <source>
        <dbReference type="PROSITE" id="PS50850"/>
    </source>
</evidence>
<dbReference type="CDD" id="cd17358">
    <property type="entry name" value="MFS_GLUT6_8_Class3_like"/>
    <property type="match status" value="1"/>
</dbReference>
<dbReference type="Gene3D" id="1.20.1250.20">
    <property type="entry name" value="MFS general substrate transporter like domains"/>
    <property type="match status" value="1"/>
</dbReference>
<feature type="transmembrane region" description="Helical" evidence="10">
    <location>
        <begin position="179"/>
        <end position="200"/>
    </location>
</feature>